<dbReference type="InterPro" id="IPR003497">
    <property type="entry name" value="BRO_N_domain"/>
</dbReference>
<dbReference type="PROSITE" id="PS51750">
    <property type="entry name" value="BRO_N"/>
    <property type="match status" value="1"/>
</dbReference>
<organism evidence="2 3">
    <name type="scientific">Porites lobata</name>
    <dbReference type="NCBI Taxonomy" id="104759"/>
    <lineage>
        <taxon>Eukaryota</taxon>
        <taxon>Metazoa</taxon>
        <taxon>Cnidaria</taxon>
        <taxon>Anthozoa</taxon>
        <taxon>Hexacorallia</taxon>
        <taxon>Scleractinia</taxon>
        <taxon>Fungiina</taxon>
        <taxon>Poritidae</taxon>
        <taxon>Porites</taxon>
    </lineage>
</organism>
<sequence>MPYQPPPFFGTWENPVGNGMIYTRMVKSYRVKQKKQTEGVPGSEKIVTAKKPSQAGGDLFDTAVGTATDLFVHHALPWMGKRQNCHRSIQNHLQRGPKAAISPKFKVGDKVSISKYKRKVSRETRRWSETYFIDEAGFYELVFGSKLKTAKKIRDWVFTQVLPSIRKHGQYKLFDNPNNHMFKFENEFDLHTKVVEYIRRFYP</sequence>
<reference evidence="2 3" key="1">
    <citation type="submission" date="2022-05" db="EMBL/GenBank/DDBJ databases">
        <authorList>
            <consortium name="Genoscope - CEA"/>
            <person name="William W."/>
        </authorList>
    </citation>
    <scope>NUCLEOTIDE SEQUENCE [LARGE SCALE GENOMIC DNA]</scope>
</reference>
<feature type="domain" description="Bro-N" evidence="1">
    <location>
        <begin position="90"/>
        <end position="169"/>
    </location>
</feature>
<dbReference type="Proteomes" id="UP001159405">
    <property type="component" value="Unassembled WGS sequence"/>
</dbReference>
<proteinExistence type="predicted"/>
<dbReference type="EMBL" id="CALNXK010000075">
    <property type="protein sequence ID" value="CAH3145052.1"/>
    <property type="molecule type" value="Genomic_DNA"/>
</dbReference>
<dbReference type="Pfam" id="PF02498">
    <property type="entry name" value="Bro-N"/>
    <property type="match status" value="1"/>
</dbReference>
<evidence type="ECO:0000259" key="1">
    <source>
        <dbReference type="PROSITE" id="PS51750"/>
    </source>
</evidence>
<evidence type="ECO:0000313" key="2">
    <source>
        <dbReference type="EMBL" id="CAH3145052.1"/>
    </source>
</evidence>
<name>A0ABN8PN57_9CNID</name>
<evidence type="ECO:0000313" key="3">
    <source>
        <dbReference type="Proteomes" id="UP001159405"/>
    </source>
</evidence>
<protein>
    <recommendedName>
        <fullName evidence="1">Bro-N domain-containing protein</fullName>
    </recommendedName>
</protein>
<keyword evidence="3" id="KW-1185">Reference proteome</keyword>
<accession>A0ABN8PN57</accession>
<dbReference type="SMART" id="SM01040">
    <property type="entry name" value="Bro-N"/>
    <property type="match status" value="1"/>
</dbReference>
<gene>
    <name evidence="2" type="ORF">PLOB_00044326</name>
</gene>
<comment type="caution">
    <text evidence="2">The sequence shown here is derived from an EMBL/GenBank/DDBJ whole genome shotgun (WGS) entry which is preliminary data.</text>
</comment>
<feature type="non-terminal residue" evidence="2">
    <location>
        <position position="203"/>
    </location>
</feature>